<feature type="compositionally biased region" description="Polar residues" evidence="4">
    <location>
        <begin position="203"/>
        <end position="250"/>
    </location>
</feature>
<gene>
    <name evidence="6" type="ORF">CDAUBV1_LOCUS251</name>
</gene>
<evidence type="ECO:0000313" key="6">
    <source>
        <dbReference type="EMBL" id="CAL5129314.1"/>
    </source>
</evidence>
<dbReference type="EMBL" id="CAXLJL010000001">
    <property type="protein sequence ID" value="CAL5129314.1"/>
    <property type="molecule type" value="Genomic_DNA"/>
</dbReference>
<evidence type="ECO:0000313" key="7">
    <source>
        <dbReference type="Proteomes" id="UP001497525"/>
    </source>
</evidence>
<dbReference type="PROSITE" id="PS50102">
    <property type="entry name" value="RRM"/>
    <property type="match status" value="1"/>
</dbReference>
<organism evidence="6 7">
    <name type="scientific">Calicophoron daubneyi</name>
    <name type="common">Rumen fluke</name>
    <name type="synonym">Paramphistomum daubneyi</name>
    <dbReference type="NCBI Taxonomy" id="300641"/>
    <lineage>
        <taxon>Eukaryota</taxon>
        <taxon>Metazoa</taxon>
        <taxon>Spiralia</taxon>
        <taxon>Lophotrochozoa</taxon>
        <taxon>Platyhelminthes</taxon>
        <taxon>Trematoda</taxon>
        <taxon>Digenea</taxon>
        <taxon>Plagiorchiida</taxon>
        <taxon>Pronocephalata</taxon>
        <taxon>Paramphistomoidea</taxon>
        <taxon>Paramphistomidae</taxon>
        <taxon>Calicophoron</taxon>
    </lineage>
</organism>
<dbReference type="Proteomes" id="UP001497525">
    <property type="component" value="Unassembled WGS sequence"/>
</dbReference>
<reference evidence="6" key="1">
    <citation type="submission" date="2024-06" db="EMBL/GenBank/DDBJ databases">
        <authorList>
            <person name="Liu X."/>
            <person name="Lenzi L."/>
            <person name="Haldenby T S."/>
            <person name="Uol C."/>
        </authorList>
    </citation>
    <scope>NUCLEOTIDE SEQUENCE</scope>
</reference>
<dbReference type="GO" id="GO:0003723">
    <property type="term" value="F:RNA binding"/>
    <property type="evidence" value="ECO:0007669"/>
    <property type="project" value="UniProtKB-UniRule"/>
</dbReference>
<proteinExistence type="predicted"/>
<sequence>MDTHSHMRIGFGSCDLRTNYSFATFLIYRPDIVCPPATLLVGAPGKLRSRTEHPGQNNMAVDLYGGNVQPKCDPSTINGFTDTSGEEPPDAVVDSAKSMNDSVHNSSVSKELSYVACSDQSDINYGSSLHHSTALDSQTAVNAPPTETPEATPVHSPQMTDAKLSSCNTDTNVVSATENPAVNMSRPSSETELGVADPMETGSLDSSQRSHVSSTGAIGVSKTSNTVEMSQTPKFPGQSTERSRSSNGNYASVEERKLFVGMLSKQQGEEDVKRLFEPFGTIEECTILRDQNGNSKGCAFVKFSSQQEAQSAILALHGSQTMPGASSSIVVKFADSEKERHTRKIQQLIGPMSLFSPNLALSQLGGTVYSQMLESMAQTTGYINPVAALALQLQQANQLATANIPANAVNLAMMASIGGAGHLTCPSLLHASRSHLVSSNSALNCHPNPMAAAAAALAATGAPHLSSISPQLAALSNVTQAACGSVDSGTSSTASSVDTSCLSSNAAMAAAAAAAAVAMANGGGGGGANNNNNNATNGLTAQTLGLGASGSVGPGLTLHSVPGSHNPNVTLGGLVAASLPLNQTAFSNASFGLNSLASPITALPTDPISHLYSGVPAYGLAYPPAAASALNPFATLAQQALSMPVQQKEGTKDLILTECYPSLSLSSPLTVFFLLSCISKTVKLVESVPCVSLYKVVVLAQA</sequence>
<keyword evidence="1" id="KW-0677">Repeat</keyword>
<dbReference type="InterPro" id="IPR012677">
    <property type="entry name" value="Nucleotide-bd_a/b_plait_sf"/>
</dbReference>
<evidence type="ECO:0000259" key="5">
    <source>
        <dbReference type="PROSITE" id="PS50102"/>
    </source>
</evidence>
<dbReference type="CDD" id="cd12635">
    <property type="entry name" value="RRM2_CELF3_4_5_6"/>
    <property type="match status" value="1"/>
</dbReference>
<evidence type="ECO:0000256" key="4">
    <source>
        <dbReference type="SAM" id="MobiDB-lite"/>
    </source>
</evidence>
<evidence type="ECO:0000256" key="3">
    <source>
        <dbReference type="PROSITE-ProRule" id="PRU00176"/>
    </source>
</evidence>
<comment type="caution">
    <text evidence="6">The sequence shown here is derived from an EMBL/GenBank/DDBJ whole genome shotgun (WGS) entry which is preliminary data.</text>
</comment>
<feature type="region of interest" description="Disordered" evidence="4">
    <location>
        <begin position="135"/>
        <end position="250"/>
    </location>
</feature>
<accession>A0AAV2SZY0</accession>
<dbReference type="FunFam" id="3.30.70.330:FF:000007">
    <property type="entry name" value="CUGBP Elav-like family member 4 isoform 3"/>
    <property type="match status" value="1"/>
</dbReference>
<dbReference type="SMART" id="SM00360">
    <property type="entry name" value="RRM"/>
    <property type="match status" value="1"/>
</dbReference>
<name>A0AAV2SZY0_CALDB</name>
<feature type="domain" description="RRM" evidence="5">
    <location>
        <begin position="256"/>
        <end position="336"/>
    </location>
</feature>
<dbReference type="InterPro" id="IPR035979">
    <property type="entry name" value="RBD_domain_sf"/>
</dbReference>
<evidence type="ECO:0000256" key="2">
    <source>
        <dbReference type="ARBA" id="ARBA00022884"/>
    </source>
</evidence>
<dbReference type="Gene3D" id="3.30.70.330">
    <property type="match status" value="1"/>
</dbReference>
<feature type="compositionally biased region" description="Polar residues" evidence="4">
    <location>
        <begin position="155"/>
        <end position="191"/>
    </location>
</feature>
<keyword evidence="2 3" id="KW-0694">RNA-binding</keyword>
<dbReference type="AlphaFoldDB" id="A0AAV2SZY0"/>
<dbReference type="InterPro" id="IPR000504">
    <property type="entry name" value="RRM_dom"/>
</dbReference>
<protein>
    <recommendedName>
        <fullName evidence="5">RRM domain-containing protein</fullName>
    </recommendedName>
</protein>
<evidence type="ECO:0000256" key="1">
    <source>
        <dbReference type="ARBA" id="ARBA00022737"/>
    </source>
</evidence>
<dbReference type="PANTHER" id="PTHR24012">
    <property type="entry name" value="RNA BINDING PROTEIN"/>
    <property type="match status" value="1"/>
</dbReference>
<feature type="compositionally biased region" description="Low complexity" evidence="4">
    <location>
        <begin position="139"/>
        <end position="154"/>
    </location>
</feature>
<dbReference type="SUPFAM" id="SSF54928">
    <property type="entry name" value="RNA-binding domain, RBD"/>
    <property type="match status" value="1"/>
</dbReference>
<dbReference type="Pfam" id="PF00076">
    <property type="entry name" value="RRM_1"/>
    <property type="match status" value="1"/>
</dbReference>